<dbReference type="EMBL" id="PYSG01000002">
    <property type="protein sequence ID" value="PTA49994.1"/>
    <property type="molecule type" value="Genomic_DNA"/>
</dbReference>
<dbReference type="PANTHER" id="PTHR30203">
    <property type="entry name" value="OUTER MEMBRANE CATION EFFLUX PROTEIN"/>
    <property type="match status" value="1"/>
</dbReference>
<dbReference type="RefSeq" id="WP_107882570.1">
    <property type="nucleotide sequence ID" value="NZ_PYSG01000002.1"/>
</dbReference>
<reference evidence="3 4" key="1">
    <citation type="submission" date="2018-04" db="EMBL/GenBank/DDBJ databases">
        <title>Genomic sequence of a freshwater isolate of Shewanella morhuae.</title>
        <authorList>
            <person name="Castillo D.E."/>
            <person name="Gram L."/>
        </authorList>
    </citation>
    <scope>NUCLEOTIDE SEQUENCE [LARGE SCALE GENOMIC DNA]</scope>
    <source>
        <strain evidence="3 4">CW7</strain>
    </source>
</reference>
<comment type="similarity">
    <text evidence="1">Belongs to the outer membrane factor (OMF) (TC 1.B.17) family.</text>
</comment>
<accession>A0ABX5HUU7</accession>
<keyword evidence="4" id="KW-1185">Reference proteome</keyword>
<keyword evidence="2" id="KW-1133">Transmembrane helix</keyword>
<protein>
    <submittedName>
        <fullName evidence="3">Transporter</fullName>
    </submittedName>
</protein>
<gene>
    <name evidence="3" type="ORF">C9I43_05425</name>
</gene>
<keyword evidence="2" id="KW-0472">Membrane</keyword>
<sequence length="426" mass="47179">MLNSHHPSQRHRRYLYNVLFMLTFSTIGDVYAKAPENLTLESAAQLTLSRHPQLQVFQWRSQALAGQRISADQSASYEVGLEAENVLGTGEYSGIDAVELTLALSSFIELGDKRLARTTVVDTSFAYVEAQKKAAALDLLGEVTQTFITTLSLQEKQQLAENAITLAQATYQQVNQRVRQGAASQADALRAKAALANARLNAAELASNYNSSKVILASYWGVNQPTFNSLSGDLFAFNAVEPFDTLYQRIETTPAIEVYTNEQRVREAQWQLARSQSSSDIRWQIGVKRFEVSGDNALTLGFSMPLFAEQRNSGNVQAANAAINQAGAQKDAALLALRVRLFKAYSTRQQQFEAVAHLREEIIPILSESLIHTQKAYEKGAYRYADWVSAQQELLDARLALIEAATSVLLNQALIEQLTAQALQQR</sequence>
<keyword evidence="2" id="KW-0812">Transmembrane</keyword>
<evidence type="ECO:0000313" key="4">
    <source>
        <dbReference type="Proteomes" id="UP000240506"/>
    </source>
</evidence>
<proteinExistence type="inferred from homology"/>
<organism evidence="3 4">
    <name type="scientific">Shewanella morhuae</name>
    <dbReference type="NCBI Taxonomy" id="365591"/>
    <lineage>
        <taxon>Bacteria</taxon>
        <taxon>Pseudomonadati</taxon>
        <taxon>Pseudomonadota</taxon>
        <taxon>Gammaproteobacteria</taxon>
        <taxon>Alteromonadales</taxon>
        <taxon>Shewanellaceae</taxon>
        <taxon>Shewanella</taxon>
    </lineage>
</organism>
<dbReference type="InterPro" id="IPR010131">
    <property type="entry name" value="MdtP/NodT-like"/>
</dbReference>
<evidence type="ECO:0000256" key="1">
    <source>
        <dbReference type="ARBA" id="ARBA00007613"/>
    </source>
</evidence>
<dbReference type="PANTHER" id="PTHR30203:SF24">
    <property type="entry name" value="BLR4935 PROTEIN"/>
    <property type="match status" value="1"/>
</dbReference>
<dbReference type="Proteomes" id="UP000240506">
    <property type="component" value="Unassembled WGS sequence"/>
</dbReference>
<dbReference type="SUPFAM" id="SSF56954">
    <property type="entry name" value="Outer membrane efflux proteins (OEP)"/>
    <property type="match status" value="1"/>
</dbReference>
<feature type="transmembrane region" description="Helical" evidence="2">
    <location>
        <begin position="14"/>
        <end position="32"/>
    </location>
</feature>
<dbReference type="InterPro" id="IPR003423">
    <property type="entry name" value="OMP_efflux"/>
</dbReference>
<comment type="caution">
    <text evidence="3">The sequence shown here is derived from an EMBL/GenBank/DDBJ whole genome shotgun (WGS) entry which is preliminary data.</text>
</comment>
<dbReference type="Pfam" id="PF02321">
    <property type="entry name" value="OEP"/>
    <property type="match status" value="2"/>
</dbReference>
<name>A0ABX5HUU7_9GAMM</name>
<evidence type="ECO:0000313" key="3">
    <source>
        <dbReference type="EMBL" id="PTA49994.1"/>
    </source>
</evidence>
<dbReference type="Gene3D" id="1.20.1600.10">
    <property type="entry name" value="Outer membrane efflux proteins (OEP)"/>
    <property type="match status" value="1"/>
</dbReference>
<evidence type="ECO:0000256" key="2">
    <source>
        <dbReference type="SAM" id="Phobius"/>
    </source>
</evidence>